<evidence type="ECO:0000313" key="3">
    <source>
        <dbReference type="Proteomes" id="UP000235616"/>
    </source>
</evidence>
<proteinExistence type="predicted"/>
<dbReference type="RefSeq" id="WP_102646995.1">
    <property type="nucleotide sequence ID" value="NZ_PNYA01000017.1"/>
</dbReference>
<protein>
    <recommendedName>
        <fullName evidence="4">Transmembrane protein</fullName>
    </recommendedName>
</protein>
<keyword evidence="1" id="KW-1133">Transmembrane helix</keyword>
<feature type="transmembrane region" description="Helical" evidence="1">
    <location>
        <begin position="50"/>
        <end position="68"/>
    </location>
</feature>
<feature type="transmembrane region" description="Helical" evidence="1">
    <location>
        <begin position="75"/>
        <end position="95"/>
    </location>
</feature>
<gene>
    <name evidence="2" type="ORF">C0Z18_18715</name>
</gene>
<name>A0A2N7VLE3_9BURK</name>
<comment type="caution">
    <text evidence="2">The sequence shown here is derived from an EMBL/GenBank/DDBJ whole genome shotgun (WGS) entry which is preliminary data.</text>
</comment>
<sequence>MQKFILPFVSGFLAALFFREATLGLLHAAGLIAATGFSTNPFQPLGIPEFIANAIWSGACAVLMAWLLRVGPESMAPWLPAFVFGGIVLTAARIFVVDPARGIWPSGNMLPRLAVGFAANAVWGWGALVFMRAFMRPGQEQS</sequence>
<dbReference type="Proteomes" id="UP000235616">
    <property type="component" value="Unassembled WGS sequence"/>
</dbReference>
<feature type="transmembrane region" description="Helical" evidence="1">
    <location>
        <begin position="115"/>
        <end position="135"/>
    </location>
</feature>
<organism evidence="2 3">
    <name type="scientific">Trinickia dabaoshanensis</name>
    <dbReference type="NCBI Taxonomy" id="564714"/>
    <lineage>
        <taxon>Bacteria</taxon>
        <taxon>Pseudomonadati</taxon>
        <taxon>Pseudomonadota</taxon>
        <taxon>Betaproteobacteria</taxon>
        <taxon>Burkholderiales</taxon>
        <taxon>Burkholderiaceae</taxon>
        <taxon>Trinickia</taxon>
    </lineage>
</organism>
<keyword evidence="1" id="KW-0812">Transmembrane</keyword>
<evidence type="ECO:0000256" key="1">
    <source>
        <dbReference type="SAM" id="Phobius"/>
    </source>
</evidence>
<dbReference type="AlphaFoldDB" id="A0A2N7VLE3"/>
<accession>A0A2N7VLE3</accession>
<dbReference type="OrthoDB" id="7062791at2"/>
<evidence type="ECO:0000313" key="2">
    <source>
        <dbReference type="EMBL" id="PMS17956.1"/>
    </source>
</evidence>
<reference evidence="2 3" key="1">
    <citation type="submission" date="2018-01" db="EMBL/GenBank/DDBJ databases">
        <title>Whole genome analyses suggest that Burkholderia sensu lato contains two further novel genera in the rhizoxinica-symbiotica group Mycetohabitans gen. nov., and Trinickia gen. nov.: implications for the evolution of diazotrophy and nodulation in the Burkholderiaceae.</title>
        <authorList>
            <person name="Estrada-de los Santos P."/>
            <person name="Palmer M."/>
            <person name="Chavez-Ramirez B."/>
            <person name="Beukes C."/>
            <person name="Steenkamp E.T."/>
            <person name="Hirsch A.M."/>
            <person name="Manyaka P."/>
            <person name="Maluk M."/>
            <person name="Lafos M."/>
            <person name="Crook M."/>
            <person name="Gross E."/>
            <person name="Simon M.F."/>
            <person name="Bueno dos Reis Junior F."/>
            <person name="Poole P.S."/>
            <person name="Venter S.N."/>
            <person name="James E.K."/>
        </authorList>
    </citation>
    <scope>NUCLEOTIDE SEQUENCE [LARGE SCALE GENOMIC DNA]</scope>
    <source>
        <strain evidence="2 3">GIMN1.004</strain>
    </source>
</reference>
<dbReference type="EMBL" id="PNYA01000017">
    <property type="protein sequence ID" value="PMS17956.1"/>
    <property type="molecule type" value="Genomic_DNA"/>
</dbReference>
<evidence type="ECO:0008006" key="4">
    <source>
        <dbReference type="Google" id="ProtNLM"/>
    </source>
</evidence>
<keyword evidence="3" id="KW-1185">Reference proteome</keyword>
<keyword evidence="1" id="KW-0472">Membrane</keyword>